<dbReference type="PROSITE" id="PS50928">
    <property type="entry name" value="ABC_TM1"/>
    <property type="match status" value="1"/>
</dbReference>
<evidence type="ECO:0000256" key="4">
    <source>
        <dbReference type="ARBA" id="ARBA00022692"/>
    </source>
</evidence>
<feature type="transmembrane region" description="Helical" evidence="7">
    <location>
        <begin position="273"/>
        <end position="299"/>
    </location>
</feature>
<keyword evidence="3" id="KW-1003">Cell membrane</keyword>
<dbReference type="Pfam" id="PF19300">
    <property type="entry name" value="BPD_transp_1_N"/>
    <property type="match status" value="1"/>
</dbReference>
<evidence type="ECO:0000256" key="1">
    <source>
        <dbReference type="ARBA" id="ARBA00004651"/>
    </source>
</evidence>
<dbReference type="AlphaFoldDB" id="A0A8H2QYU4"/>
<dbReference type="RefSeq" id="WP_131749737.1">
    <property type="nucleotide sequence ID" value="NZ_CAACYI010000001.1"/>
</dbReference>
<keyword evidence="4 7" id="KW-0812">Transmembrane</keyword>
<evidence type="ECO:0000256" key="6">
    <source>
        <dbReference type="ARBA" id="ARBA00023136"/>
    </source>
</evidence>
<dbReference type="Gene3D" id="1.10.3720.10">
    <property type="entry name" value="MetI-like"/>
    <property type="match status" value="1"/>
</dbReference>
<name>A0A8H2QYU4_9FIRM</name>
<gene>
    <name evidence="9" type="primary">gsiC_2</name>
    <name evidence="9" type="ORF">NCTC13150_01699</name>
</gene>
<dbReference type="EMBL" id="CAACYI010000001">
    <property type="protein sequence ID" value="VFB17114.1"/>
    <property type="molecule type" value="Genomic_DNA"/>
</dbReference>
<keyword evidence="5 7" id="KW-1133">Transmembrane helix</keyword>
<proteinExistence type="inferred from homology"/>
<feature type="transmembrane region" description="Helical" evidence="7">
    <location>
        <begin position="169"/>
        <end position="191"/>
    </location>
</feature>
<dbReference type="SUPFAM" id="SSF161098">
    <property type="entry name" value="MetI-like"/>
    <property type="match status" value="1"/>
</dbReference>
<keyword evidence="6 7" id="KW-0472">Membrane</keyword>
<feature type="transmembrane region" description="Helical" evidence="7">
    <location>
        <begin position="135"/>
        <end position="157"/>
    </location>
</feature>
<protein>
    <submittedName>
        <fullName evidence="9">Glutathione transport system permease protein gsiC</fullName>
    </submittedName>
</protein>
<keyword evidence="2 7" id="KW-0813">Transport</keyword>
<comment type="similarity">
    <text evidence="7">Belongs to the binding-protein-dependent transport system permease family.</text>
</comment>
<dbReference type="InterPro" id="IPR035906">
    <property type="entry name" value="MetI-like_sf"/>
</dbReference>
<feature type="transmembrane region" description="Helical" evidence="7">
    <location>
        <begin position="7"/>
        <end position="28"/>
    </location>
</feature>
<dbReference type="GO" id="GO:0055085">
    <property type="term" value="P:transmembrane transport"/>
    <property type="evidence" value="ECO:0007669"/>
    <property type="project" value="InterPro"/>
</dbReference>
<dbReference type="GO" id="GO:0005886">
    <property type="term" value="C:plasma membrane"/>
    <property type="evidence" value="ECO:0007669"/>
    <property type="project" value="UniProtKB-SubCell"/>
</dbReference>
<evidence type="ECO:0000256" key="3">
    <source>
        <dbReference type="ARBA" id="ARBA00022475"/>
    </source>
</evidence>
<dbReference type="Proteomes" id="UP000377798">
    <property type="component" value="Unassembled WGS sequence"/>
</dbReference>
<feature type="transmembrane region" description="Helical" evidence="7">
    <location>
        <begin position="241"/>
        <end position="267"/>
    </location>
</feature>
<evidence type="ECO:0000259" key="8">
    <source>
        <dbReference type="PROSITE" id="PS50928"/>
    </source>
</evidence>
<feature type="transmembrane region" description="Helical" evidence="7">
    <location>
        <begin position="102"/>
        <end position="123"/>
    </location>
</feature>
<reference evidence="9 10" key="1">
    <citation type="submission" date="2019-02" db="EMBL/GenBank/DDBJ databases">
        <authorList>
            <consortium name="Pathogen Informatics"/>
        </authorList>
    </citation>
    <scope>NUCLEOTIDE SEQUENCE [LARGE SCALE GENOMIC DNA]</scope>
    <source>
        <strain evidence="9 10">3012STDY7089603</strain>
    </source>
</reference>
<feature type="domain" description="ABC transmembrane type-1" evidence="8">
    <location>
        <begin position="96"/>
        <end position="292"/>
    </location>
</feature>
<dbReference type="PANTHER" id="PTHR43163">
    <property type="entry name" value="DIPEPTIDE TRANSPORT SYSTEM PERMEASE PROTEIN DPPB-RELATED"/>
    <property type="match status" value="1"/>
</dbReference>
<evidence type="ECO:0000256" key="7">
    <source>
        <dbReference type="RuleBase" id="RU363032"/>
    </source>
</evidence>
<organism evidence="9 10">
    <name type="scientific">Urinicoccus massiliensis</name>
    <dbReference type="NCBI Taxonomy" id="1723382"/>
    <lineage>
        <taxon>Bacteria</taxon>
        <taxon>Bacillati</taxon>
        <taxon>Bacillota</taxon>
        <taxon>Tissierellia</taxon>
        <taxon>Tissierellales</taxon>
        <taxon>Peptoniphilaceae</taxon>
        <taxon>Urinicoccus</taxon>
    </lineage>
</organism>
<evidence type="ECO:0000313" key="9">
    <source>
        <dbReference type="EMBL" id="VFB17114.1"/>
    </source>
</evidence>
<dbReference type="Pfam" id="PF00528">
    <property type="entry name" value="BPD_transp_1"/>
    <property type="match status" value="1"/>
</dbReference>
<evidence type="ECO:0000256" key="5">
    <source>
        <dbReference type="ARBA" id="ARBA00022989"/>
    </source>
</evidence>
<keyword evidence="10" id="KW-1185">Reference proteome</keyword>
<evidence type="ECO:0000313" key="10">
    <source>
        <dbReference type="Proteomes" id="UP000377798"/>
    </source>
</evidence>
<comment type="caution">
    <text evidence="9">The sequence shown here is derived from an EMBL/GenBank/DDBJ whole genome shotgun (WGS) entry which is preliminary data.</text>
</comment>
<dbReference type="PANTHER" id="PTHR43163:SF6">
    <property type="entry name" value="DIPEPTIDE TRANSPORT SYSTEM PERMEASE PROTEIN DPPB-RELATED"/>
    <property type="match status" value="1"/>
</dbReference>
<dbReference type="InterPro" id="IPR045621">
    <property type="entry name" value="BPD_transp_1_N"/>
</dbReference>
<comment type="subcellular location">
    <subcellularLocation>
        <location evidence="1 7">Cell membrane</location>
        <topology evidence="1 7">Multi-pass membrane protein</topology>
    </subcellularLocation>
</comment>
<accession>A0A8H2QYU4</accession>
<evidence type="ECO:0000256" key="2">
    <source>
        <dbReference type="ARBA" id="ARBA00022448"/>
    </source>
</evidence>
<dbReference type="InterPro" id="IPR000515">
    <property type="entry name" value="MetI-like"/>
</dbReference>
<sequence>MNTLKEILKWLVGFFILSLVFFILVRMIPGNPVDRLLDCYQLPRTEANVAFLKKSFGLDKPLLEQYRYWISHFVQGDWGRSYVTGREVRAELFKRMPLSLSIGLGGVCLGGVLAFFLGYLAACRPRGFWDKFTRFLTVFVQSVPTFMLAVFVIYLLSVKYQIVKVYSNYYLSIFLAMLFVALQTTGDLCRLMRSHFLEIKKTPYIYFSRCRGFRTEGLLLRDGARPACIALLSSIVSRFSWVIGGTSVVEFLFALPGVSLFLIQSIAAKDYNIIQSYLLFIFLWMALVHLIFNGIIYLLKGGLR</sequence>